<dbReference type="Gene3D" id="3.30.70.580">
    <property type="entry name" value="Pseudouridine synthase I, catalytic domain, N-terminal subdomain"/>
    <property type="match status" value="1"/>
</dbReference>
<comment type="caution">
    <text evidence="3">The sequence shown here is derived from an EMBL/GenBank/DDBJ whole genome shotgun (WGS) entry which is preliminary data.</text>
</comment>
<proteinExistence type="predicted"/>
<gene>
    <name evidence="3" type="primary">PUS3</name>
    <name evidence="3" type="ORF">GWK47_026475</name>
</gene>
<feature type="compositionally biased region" description="Basic and acidic residues" evidence="2">
    <location>
        <begin position="1"/>
        <end position="17"/>
    </location>
</feature>
<accession>A0A8J8WEJ8</accession>
<evidence type="ECO:0000256" key="1">
    <source>
        <dbReference type="ARBA" id="ARBA00023235"/>
    </source>
</evidence>
<dbReference type="GO" id="GO:1990481">
    <property type="term" value="P:mRNA pseudouridine synthesis"/>
    <property type="evidence" value="ECO:0007669"/>
    <property type="project" value="TreeGrafter"/>
</dbReference>
<dbReference type="SUPFAM" id="SSF55120">
    <property type="entry name" value="Pseudouridine synthase"/>
    <property type="match status" value="1"/>
</dbReference>
<organism evidence="3 4">
    <name type="scientific">Chionoecetes opilio</name>
    <name type="common">Atlantic snow crab</name>
    <name type="synonym">Cancer opilio</name>
    <dbReference type="NCBI Taxonomy" id="41210"/>
    <lineage>
        <taxon>Eukaryota</taxon>
        <taxon>Metazoa</taxon>
        <taxon>Ecdysozoa</taxon>
        <taxon>Arthropoda</taxon>
        <taxon>Crustacea</taxon>
        <taxon>Multicrustacea</taxon>
        <taxon>Malacostraca</taxon>
        <taxon>Eumalacostraca</taxon>
        <taxon>Eucarida</taxon>
        <taxon>Decapoda</taxon>
        <taxon>Pleocyemata</taxon>
        <taxon>Brachyura</taxon>
        <taxon>Eubrachyura</taxon>
        <taxon>Majoidea</taxon>
        <taxon>Majidae</taxon>
        <taxon>Chionoecetes</taxon>
    </lineage>
</organism>
<sequence length="269" mass="30601">MHDRTMAEAQGGKDKSQAKLPPNQRHKQRPLSVLTREELEVRVRQLEAHNTQLRNLLTKSQAGGMADLSSIHTKQAKQREFDFTKHSHRHVALKLCYLGWNYQGFAVQEDSQNTIESQLFAALLKTRLIESRETSNYHRKGMKLKSLSLQEKVKVLARMDAGASMRAICAEFDIKSSSFYPFTERQTKGFTDSISWVTPNSSSNSCGRTDKGVSAFDQVISITLRSKLRKGIGMLDPSEANTPSTTERLREQEEEKMEEEGRKSIIFSY</sequence>
<dbReference type="GO" id="GO:0009982">
    <property type="term" value="F:pseudouridine synthase activity"/>
    <property type="evidence" value="ECO:0007669"/>
    <property type="project" value="InterPro"/>
</dbReference>
<reference evidence="3" key="1">
    <citation type="submission" date="2020-07" db="EMBL/GenBank/DDBJ databases">
        <title>The High-quality genome of the commercially important snow crab, Chionoecetes opilio.</title>
        <authorList>
            <person name="Jeong J.-H."/>
            <person name="Ryu S."/>
        </authorList>
    </citation>
    <scope>NUCLEOTIDE SEQUENCE</scope>
    <source>
        <strain evidence="3">MADBK_172401_WGS</strain>
        <tissue evidence="3">Digestive gland</tissue>
    </source>
</reference>
<dbReference type="InterPro" id="IPR020094">
    <property type="entry name" value="TruA/RsuA/RluB/E/F_N"/>
</dbReference>
<evidence type="ECO:0000313" key="3">
    <source>
        <dbReference type="EMBL" id="KAG0696644.1"/>
    </source>
</evidence>
<dbReference type="GO" id="GO:0005737">
    <property type="term" value="C:cytoplasm"/>
    <property type="evidence" value="ECO:0007669"/>
    <property type="project" value="TreeGrafter"/>
</dbReference>
<dbReference type="AlphaFoldDB" id="A0A8J8WEJ8"/>
<keyword evidence="4" id="KW-1185">Reference proteome</keyword>
<feature type="region of interest" description="Disordered" evidence="2">
    <location>
        <begin position="1"/>
        <end position="32"/>
    </location>
</feature>
<dbReference type="OrthoDB" id="25767at2759"/>
<protein>
    <submittedName>
        <fullName evidence="3">tRNA pseudouridine(38/39) synthase</fullName>
    </submittedName>
</protein>
<dbReference type="GO" id="GO:0031119">
    <property type="term" value="P:tRNA pseudouridine synthesis"/>
    <property type="evidence" value="ECO:0007669"/>
    <property type="project" value="TreeGrafter"/>
</dbReference>
<evidence type="ECO:0000313" key="4">
    <source>
        <dbReference type="Proteomes" id="UP000770661"/>
    </source>
</evidence>
<feature type="compositionally biased region" description="Basic and acidic residues" evidence="2">
    <location>
        <begin position="247"/>
        <end position="263"/>
    </location>
</feature>
<keyword evidence="1" id="KW-0413">Isomerase</keyword>
<dbReference type="GO" id="GO:0003723">
    <property type="term" value="F:RNA binding"/>
    <property type="evidence" value="ECO:0007669"/>
    <property type="project" value="InterPro"/>
</dbReference>
<evidence type="ECO:0000256" key="2">
    <source>
        <dbReference type="SAM" id="MobiDB-lite"/>
    </source>
</evidence>
<dbReference type="Proteomes" id="UP000770661">
    <property type="component" value="Unassembled WGS sequence"/>
</dbReference>
<dbReference type="PANTHER" id="PTHR11142">
    <property type="entry name" value="PSEUDOURIDYLATE SYNTHASE"/>
    <property type="match status" value="1"/>
</dbReference>
<dbReference type="InterPro" id="IPR020103">
    <property type="entry name" value="PsdUridine_synth_cat_dom_sf"/>
</dbReference>
<dbReference type="GO" id="GO:0005634">
    <property type="term" value="C:nucleus"/>
    <property type="evidence" value="ECO:0007669"/>
    <property type="project" value="TreeGrafter"/>
</dbReference>
<dbReference type="PANTHER" id="PTHR11142:SF5">
    <property type="entry name" value="TRNA PSEUDOURIDINE(38_39) SYNTHASE"/>
    <property type="match status" value="1"/>
</dbReference>
<dbReference type="InterPro" id="IPR001406">
    <property type="entry name" value="PsdUridine_synth_TruA"/>
</dbReference>
<dbReference type="EMBL" id="JACEEZ010025865">
    <property type="protein sequence ID" value="KAG0696644.1"/>
    <property type="molecule type" value="Genomic_DNA"/>
</dbReference>
<name>A0A8J8WEJ8_CHIOP</name>
<feature type="region of interest" description="Disordered" evidence="2">
    <location>
        <begin position="233"/>
        <end position="269"/>
    </location>
</feature>